<dbReference type="Proteomes" id="UP000784294">
    <property type="component" value="Unassembled WGS sequence"/>
</dbReference>
<evidence type="ECO:0000256" key="1">
    <source>
        <dbReference type="SAM" id="MobiDB-lite"/>
    </source>
</evidence>
<feature type="region of interest" description="Disordered" evidence="1">
    <location>
        <begin position="1"/>
        <end position="20"/>
    </location>
</feature>
<reference evidence="2" key="1">
    <citation type="submission" date="2018-11" db="EMBL/GenBank/DDBJ databases">
        <authorList>
            <consortium name="Pathogen Informatics"/>
        </authorList>
    </citation>
    <scope>NUCLEOTIDE SEQUENCE</scope>
</reference>
<accession>A0A448WQ61</accession>
<evidence type="ECO:0000313" key="2">
    <source>
        <dbReference type="EMBL" id="VEL17380.1"/>
    </source>
</evidence>
<proteinExistence type="predicted"/>
<dbReference type="AlphaFoldDB" id="A0A448WQ61"/>
<feature type="compositionally biased region" description="Low complexity" evidence="1">
    <location>
        <begin position="7"/>
        <end position="20"/>
    </location>
</feature>
<sequence length="385" mass="41643">MRQHILASPPTTYPSATSSSSVFSSVSDFHRSQSTNKLTDRLAGLPADISCKQPRLEGSLLVTCTYPLCLPSSFNLVSGAESLVPAVDLHATVVSALNHEISASCFTSDTEDPDAWSVVAETSGQQTDSAVGLFAATTSQQTDFEVLVAHWSPLSSLVTDSKCLNVKTTSLLTAPVAQVPEQICRQPSYEIAPVSYSPDAELGVIELFELLVYVTRPLDTSLPSCSFHMQESRFALQTTCIVRQLPLLCPTQQSSAYFPLIQNESATFDTVLLHQPFLPVTTPMILDLTNSLVASQGNVCQSFLSLTASPPLIISEQSTSILVNGLDTIDKDLSQNNIINEVKSFDPASLRDEGIIAPDISSCLSQPEVSYCKRLHMFLSQMSFP</sequence>
<comment type="caution">
    <text evidence="2">The sequence shown here is derived from an EMBL/GenBank/DDBJ whole genome shotgun (WGS) entry which is preliminary data.</text>
</comment>
<gene>
    <name evidence="2" type="ORF">PXEA_LOCUS10820</name>
</gene>
<dbReference type="EMBL" id="CAAALY010032350">
    <property type="protein sequence ID" value="VEL17380.1"/>
    <property type="molecule type" value="Genomic_DNA"/>
</dbReference>
<protein>
    <submittedName>
        <fullName evidence="2">Uncharacterized protein</fullName>
    </submittedName>
</protein>
<keyword evidence="3" id="KW-1185">Reference proteome</keyword>
<name>A0A448WQ61_9PLAT</name>
<evidence type="ECO:0000313" key="3">
    <source>
        <dbReference type="Proteomes" id="UP000784294"/>
    </source>
</evidence>
<organism evidence="2 3">
    <name type="scientific">Protopolystoma xenopodis</name>
    <dbReference type="NCBI Taxonomy" id="117903"/>
    <lineage>
        <taxon>Eukaryota</taxon>
        <taxon>Metazoa</taxon>
        <taxon>Spiralia</taxon>
        <taxon>Lophotrochozoa</taxon>
        <taxon>Platyhelminthes</taxon>
        <taxon>Monogenea</taxon>
        <taxon>Polyopisthocotylea</taxon>
        <taxon>Polystomatidea</taxon>
        <taxon>Polystomatidae</taxon>
        <taxon>Protopolystoma</taxon>
    </lineage>
</organism>